<comment type="caution">
    <text evidence="9">The sequence shown here is derived from an EMBL/GenBank/DDBJ whole genome shotgun (WGS) entry which is preliminary data.</text>
</comment>
<dbReference type="PANTHER" id="PTHR30047">
    <property type="entry name" value="HIGH-AFFINITY CHOLINE TRANSPORT PROTEIN-RELATED"/>
    <property type="match status" value="1"/>
</dbReference>
<feature type="transmembrane region" description="Helical" evidence="8">
    <location>
        <begin position="12"/>
        <end position="31"/>
    </location>
</feature>
<dbReference type="InterPro" id="IPR000060">
    <property type="entry name" value="BCCT_transptr"/>
</dbReference>
<dbReference type="NCBIfam" id="TIGR00842">
    <property type="entry name" value="bcct"/>
    <property type="match status" value="1"/>
</dbReference>
<feature type="transmembrane region" description="Helical" evidence="8">
    <location>
        <begin position="142"/>
        <end position="162"/>
    </location>
</feature>
<keyword evidence="5 8" id="KW-0812">Transmembrane</keyword>
<proteinExistence type="inferred from homology"/>
<comment type="similarity">
    <text evidence="2">Belongs to the BCCT transporter (TC 2.A.15) family.</text>
</comment>
<feature type="transmembrane region" description="Helical" evidence="8">
    <location>
        <begin position="345"/>
        <end position="363"/>
    </location>
</feature>
<feature type="transmembrane region" description="Helical" evidence="8">
    <location>
        <begin position="91"/>
        <end position="111"/>
    </location>
</feature>
<comment type="subcellular location">
    <subcellularLocation>
        <location evidence="1">Cell membrane</location>
        <topology evidence="1">Multi-pass membrane protein</topology>
    </subcellularLocation>
</comment>
<evidence type="ECO:0000256" key="1">
    <source>
        <dbReference type="ARBA" id="ARBA00004651"/>
    </source>
</evidence>
<evidence type="ECO:0000313" key="10">
    <source>
        <dbReference type="Proteomes" id="UP000219329"/>
    </source>
</evidence>
<dbReference type="GO" id="GO:0022857">
    <property type="term" value="F:transmembrane transporter activity"/>
    <property type="evidence" value="ECO:0007669"/>
    <property type="project" value="InterPro"/>
</dbReference>
<keyword evidence="6 8" id="KW-1133">Transmembrane helix</keyword>
<dbReference type="Proteomes" id="UP000219329">
    <property type="component" value="Unassembled WGS sequence"/>
</dbReference>
<organism evidence="9 10">
    <name type="scientific">OM182 bacterium MED-G28</name>
    <dbReference type="NCBI Taxonomy" id="1986256"/>
    <lineage>
        <taxon>Bacteria</taxon>
        <taxon>Pseudomonadati</taxon>
        <taxon>Pseudomonadota</taxon>
        <taxon>Gammaproteobacteria</taxon>
        <taxon>OMG group</taxon>
        <taxon>OM182 clade</taxon>
    </lineage>
</organism>
<evidence type="ECO:0000256" key="2">
    <source>
        <dbReference type="ARBA" id="ARBA00005658"/>
    </source>
</evidence>
<keyword evidence="4" id="KW-1003">Cell membrane</keyword>
<evidence type="ECO:0000256" key="3">
    <source>
        <dbReference type="ARBA" id="ARBA00022448"/>
    </source>
</evidence>
<dbReference type="GO" id="GO:0005886">
    <property type="term" value="C:plasma membrane"/>
    <property type="evidence" value="ECO:0007669"/>
    <property type="project" value="UniProtKB-SubCell"/>
</dbReference>
<feature type="transmembrane region" description="Helical" evidence="8">
    <location>
        <begin position="261"/>
        <end position="285"/>
    </location>
</feature>
<sequence>MPRNILGTIHKPVFFTSAGLITFFSFYGGAFNEHAAATFANIQSWLVTYMGWLYMSVVALFFIFIIYLACGKYAHIKLGADNSNPDYSYGSWFSMLFSAGMGIGLLFFGVAEPITHFNAPPVGEGNSVEAARNAMLFTYFHWGLQAWTTYIVVGLALAYFSFRHGLPLTMRSALYPIIGKRIHGRIGHAVDVFAVLGTMFGVATSLGIGAMQINAGLNYLFDINVSVYTQVILITVITCFATISVVSGLDAGIKRISELNIILAILLLSFVLLVGPTAALLGGFIQNIGNYLSNMISLTFNLYAYQPNDWMGEWTLFYWAWWISWSPFVGMFIARISKGRTIREFILGVLLVPTGFTFLWLSIFGNSALFIELGAEGGNISAATLGDMPTALFVLLEQLPWTALVSMIAILLIVTFFVTSSDSGSLVIDTITSGGNKNAAVWQRVFWAVSQGIVASVLLVGGGLAALQAATLSSALPVAFIMVLMCYGLIKKLKTEGI</sequence>
<reference evidence="9 10" key="1">
    <citation type="submission" date="2017-08" db="EMBL/GenBank/DDBJ databases">
        <title>Fine stratification of microbial communities through a metagenomic profile of the photic zone.</title>
        <authorList>
            <person name="Haro-Moreno J.M."/>
            <person name="Lopez-Perez M."/>
            <person name="De La Torre J."/>
            <person name="Picazo A."/>
            <person name="Camacho A."/>
            <person name="Rodriguez-Valera F."/>
        </authorList>
    </citation>
    <scope>NUCLEOTIDE SEQUENCE [LARGE SCALE GENOMIC DNA]</scope>
    <source>
        <strain evidence="9">MED-G28</strain>
    </source>
</reference>
<evidence type="ECO:0000256" key="4">
    <source>
        <dbReference type="ARBA" id="ARBA00022475"/>
    </source>
</evidence>
<feature type="transmembrane region" description="Helical" evidence="8">
    <location>
        <begin position="472"/>
        <end position="490"/>
    </location>
</feature>
<feature type="transmembrane region" description="Helical" evidence="8">
    <location>
        <begin position="445"/>
        <end position="466"/>
    </location>
</feature>
<feature type="transmembrane region" description="Helical" evidence="8">
    <location>
        <begin position="51"/>
        <end position="70"/>
    </location>
</feature>
<gene>
    <name evidence="9" type="ORF">CNF02_00560</name>
</gene>
<evidence type="ECO:0000256" key="6">
    <source>
        <dbReference type="ARBA" id="ARBA00022989"/>
    </source>
</evidence>
<protein>
    <submittedName>
        <fullName evidence="9">Choline transporter</fullName>
    </submittedName>
</protein>
<feature type="transmembrane region" description="Helical" evidence="8">
    <location>
        <begin position="225"/>
        <end position="249"/>
    </location>
</feature>
<dbReference type="Pfam" id="PF02028">
    <property type="entry name" value="BCCT"/>
    <property type="match status" value="1"/>
</dbReference>
<keyword evidence="3" id="KW-0813">Transport</keyword>
<dbReference type="EMBL" id="NTJZ01000001">
    <property type="protein sequence ID" value="PDH35248.1"/>
    <property type="molecule type" value="Genomic_DNA"/>
</dbReference>
<name>A0A2A5WG46_9GAMM</name>
<evidence type="ECO:0000313" key="9">
    <source>
        <dbReference type="EMBL" id="PDH35248.1"/>
    </source>
</evidence>
<evidence type="ECO:0000256" key="5">
    <source>
        <dbReference type="ARBA" id="ARBA00022692"/>
    </source>
</evidence>
<feature type="transmembrane region" description="Helical" evidence="8">
    <location>
        <begin position="316"/>
        <end position="333"/>
    </location>
</feature>
<feature type="transmembrane region" description="Helical" evidence="8">
    <location>
        <begin position="399"/>
        <end position="418"/>
    </location>
</feature>
<evidence type="ECO:0000256" key="8">
    <source>
        <dbReference type="SAM" id="Phobius"/>
    </source>
</evidence>
<evidence type="ECO:0000256" key="7">
    <source>
        <dbReference type="ARBA" id="ARBA00023136"/>
    </source>
</evidence>
<keyword evidence="7 8" id="KW-0472">Membrane</keyword>
<accession>A0A2A5WG46</accession>
<dbReference type="AlphaFoldDB" id="A0A2A5WG46"/>
<dbReference type="PANTHER" id="PTHR30047:SF7">
    <property type="entry name" value="HIGH-AFFINITY CHOLINE TRANSPORT PROTEIN"/>
    <property type="match status" value="1"/>
</dbReference>
<feature type="transmembrane region" description="Helical" evidence="8">
    <location>
        <begin position="190"/>
        <end position="213"/>
    </location>
</feature>